<dbReference type="AlphaFoldDB" id="A0A9P1I7V5"/>
<gene>
    <name evidence="3" type="ORF">CAMP_LOCUS2916</name>
</gene>
<evidence type="ECO:0000256" key="1">
    <source>
        <dbReference type="SAM" id="MobiDB-lite"/>
    </source>
</evidence>
<evidence type="ECO:0008006" key="5">
    <source>
        <dbReference type="Google" id="ProtNLM"/>
    </source>
</evidence>
<proteinExistence type="predicted"/>
<accession>A0A9P1I7V5</accession>
<dbReference type="Proteomes" id="UP001152747">
    <property type="component" value="Unassembled WGS sequence"/>
</dbReference>
<dbReference type="EMBL" id="CANHGI010000001">
    <property type="protein sequence ID" value="CAI5440279.1"/>
    <property type="molecule type" value="Genomic_DNA"/>
</dbReference>
<feature type="chain" id="PRO_5040510220" description="Saposin B-type domain-containing protein" evidence="2">
    <location>
        <begin position="19"/>
        <end position="163"/>
    </location>
</feature>
<comment type="caution">
    <text evidence="3">The sequence shown here is derived from an EMBL/GenBank/DDBJ whole genome shotgun (WGS) entry which is preliminary data.</text>
</comment>
<evidence type="ECO:0000313" key="4">
    <source>
        <dbReference type="Proteomes" id="UP001152747"/>
    </source>
</evidence>
<feature type="region of interest" description="Disordered" evidence="1">
    <location>
        <begin position="115"/>
        <end position="163"/>
    </location>
</feature>
<sequence>MSLKSLIFFLTFLNFATCHRDQRKLNFAGIGCAHCLKSIGKLDGNMALKNEMLGVCEKDYPQISVVQSNFAREHCKATVLHLMKEARKVRNHGDPTVFCREAGICPSPGRLIDPIGAHQSSHAGGSGHPGHSSGPRRPSNSGRQIRHNGPTFTPPRPIRISNF</sequence>
<evidence type="ECO:0000313" key="3">
    <source>
        <dbReference type="EMBL" id="CAI5440279.1"/>
    </source>
</evidence>
<feature type="compositionally biased region" description="Low complexity" evidence="1">
    <location>
        <begin position="116"/>
        <end position="143"/>
    </location>
</feature>
<organism evidence="3 4">
    <name type="scientific">Caenorhabditis angaria</name>
    <dbReference type="NCBI Taxonomy" id="860376"/>
    <lineage>
        <taxon>Eukaryota</taxon>
        <taxon>Metazoa</taxon>
        <taxon>Ecdysozoa</taxon>
        <taxon>Nematoda</taxon>
        <taxon>Chromadorea</taxon>
        <taxon>Rhabditida</taxon>
        <taxon>Rhabditina</taxon>
        <taxon>Rhabditomorpha</taxon>
        <taxon>Rhabditoidea</taxon>
        <taxon>Rhabditidae</taxon>
        <taxon>Peloderinae</taxon>
        <taxon>Caenorhabditis</taxon>
    </lineage>
</organism>
<feature type="signal peptide" evidence="2">
    <location>
        <begin position="1"/>
        <end position="18"/>
    </location>
</feature>
<keyword evidence="4" id="KW-1185">Reference proteome</keyword>
<evidence type="ECO:0000256" key="2">
    <source>
        <dbReference type="SAM" id="SignalP"/>
    </source>
</evidence>
<protein>
    <recommendedName>
        <fullName evidence="5">Saposin B-type domain-containing protein</fullName>
    </recommendedName>
</protein>
<name>A0A9P1I7V5_9PELO</name>
<reference evidence="3" key="1">
    <citation type="submission" date="2022-11" db="EMBL/GenBank/DDBJ databases">
        <authorList>
            <person name="Kikuchi T."/>
        </authorList>
    </citation>
    <scope>NUCLEOTIDE SEQUENCE</scope>
    <source>
        <strain evidence="3">PS1010</strain>
    </source>
</reference>
<keyword evidence="2" id="KW-0732">Signal</keyword>